<gene>
    <name evidence="4" type="ORF">A2572_02070</name>
</gene>
<comment type="caution">
    <text evidence="4">The sequence shown here is derived from an EMBL/GenBank/DDBJ whole genome shotgun (WGS) entry which is preliminary data.</text>
</comment>
<evidence type="ECO:0000259" key="3">
    <source>
        <dbReference type="Pfam" id="PF01345"/>
    </source>
</evidence>
<evidence type="ECO:0000313" key="5">
    <source>
        <dbReference type="Proteomes" id="UP000179237"/>
    </source>
</evidence>
<evidence type="ECO:0000256" key="1">
    <source>
        <dbReference type="SAM" id="MobiDB-lite"/>
    </source>
</evidence>
<evidence type="ECO:0000313" key="4">
    <source>
        <dbReference type="EMBL" id="OGD82864.1"/>
    </source>
</evidence>
<feature type="region of interest" description="Disordered" evidence="1">
    <location>
        <begin position="114"/>
        <end position="137"/>
    </location>
</feature>
<keyword evidence="2" id="KW-1133">Transmembrane helix</keyword>
<feature type="compositionally biased region" description="Gly residues" evidence="1">
    <location>
        <begin position="116"/>
        <end position="135"/>
    </location>
</feature>
<dbReference type="SUPFAM" id="SSF49265">
    <property type="entry name" value="Fibronectin type III"/>
    <property type="match status" value="1"/>
</dbReference>
<dbReference type="InterPro" id="IPR013783">
    <property type="entry name" value="Ig-like_fold"/>
</dbReference>
<organism evidence="4 5">
    <name type="scientific">Candidatus Collierbacteria bacterium RIFOXYD1_FULL_40_9</name>
    <dbReference type="NCBI Taxonomy" id="1817731"/>
    <lineage>
        <taxon>Bacteria</taxon>
        <taxon>Candidatus Collieribacteriota</taxon>
    </lineage>
</organism>
<accession>A0A1F5FTI7</accession>
<dbReference type="AlphaFoldDB" id="A0A1F5FTI7"/>
<dbReference type="InterPro" id="IPR001434">
    <property type="entry name" value="OmcB-like_DUF11"/>
</dbReference>
<dbReference type="InterPro" id="IPR036116">
    <property type="entry name" value="FN3_sf"/>
</dbReference>
<sequence length="738" mass="77292">MAIKNKVIYLLFGLVFVVAGIVFVSMKVSEKTSITPNAPDSKPLAGAAPACSEIGTGLDCVPASTSNSGDNEPIGSIYCSTGNSSSPYSWCCAVGYETAYTNSAWRCVLKGSSSNSGGGSSGSSNNGGGGGGGGSNSSSKSGGACVEECPGSDGVLRNCTGEQAQSLCMWQGRKESCGGKDYCCPSANGAWTTDMTMCQPCNITGPTNLTTESISGTSQKLKWVNGEGGMTRMWVSKHSNPTSNCGGGDGDRGLCLANDRRFEDGETEFILTDLTPNTKYYWRLMTWKESGCDAGSATFDFTTSNAVCTPTTWTPDPALTCVGTNVTQTSNCGTTRTTPGTKNCSCTPSGAITCSTDCNSACGQQATTISTCTDSCGSLATKQCPATASCCTDTTWLPDPNLTCTETKLTQTSNCGTTRVVDGTKNCCVETTWTPTSLSNTCSDRKVTQTSNCGTTREVNGTKTCFADLTVATKTYADDSRNKEGVYYTDKEITKISRGQVMVYTMEIKNKGEGGARNVVITDTLTGQNQNLLSFVDSESKCSFNFTSKKLTCKIDSIPYRGAEKLKFRVRVSQTALNGKIIRNTVRATYGNKSKEDTIETLVSSIVTCNEVCSNDTECAAGLACDALSGKCRKPTCISSTTCDCTTANATVTATVTATRTPTVTPSVTVTTLPDADEDDLPTVTTTKTPTKEVAMIDEIDAGEEEDSLPDSGIFDLPQGAILGGGVILAIIGLFLAL</sequence>
<proteinExistence type="predicted"/>
<reference evidence="4 5" key="1">
    <citation type="journal article" date="2016" name="Nat. Commun.">
        <title>Thousands of microbial genomes shed light on interconnected biogeochemical processes in an aquifer system.</title>
        <authorList>
            <person name="Anantharaman K."/>
            <person name="Brown C.T."/>
            <person name="Hug L.A."/>
            <person name="Sharon I."/>
            <person name="Castelle C.J."/>
            <person name="Probst A.J."/>
            <person name="Thomas B.C."/>
            <person name="Singh A."/>
            <person name="Wilkins M.J."/>
            <person name="Karaoz U."/>
            <person name="Brodie E.L."/>
            <person name="Williams K.H."/>
            <person name="Hubbard S.S."/>
            <person name="Banfield J.F."/>
        </authorList>
    </citation>
    <scope>NUCLEOTIDE SEQUENCE [LARGE SCALE GENOMIC DNA]</scope>
</reference>
<protein>
    <recommendedName>
        <fullName evidence="3">DUF11 domain-containing protein</fullName>
    </recommendedName>
</protein>
<name>A0A1F5FTI7_9BACT</name>
<dbReference type="Proteomes" id="UP000179237">
    <property type="component" value="Unassembled WGS sequence"/>
</dbReference>
<evidence type="ECO:0000256" key="2">
    <source>
        <dbReference type="SAM" id="Phobius"/>
    </source>
</evidence>
<dbReference type="Pfam" id="PF01345">
    <property type="entry name" value="DUF11"/>
    <property type="match status" value="1"/>
</dbReference>
<dbReference type="Gene3D" id="2.60.40.10">
    <property type="entry name" value="Immunoglobulins"/>
    <property type="match status" value="1"/>
</dbReference>
<feature type="transmembrane region" description="Helical" evidence="2">
    <location>
        <begin position="717"/>
        <end position="737"/>
    </location>
</feature>
<keyword evidence="2" id="KW-0472">Membrane</keyword>
<keyword evidence="2" id="KW-0812">Transmembrane</keyword>
<feature type="domain" description="DUF11" evidence="3">
    <location>
        <begin position="494"/>
        <end position="590"/>
    </location>
</feature>
<dbReference type="EMBL" id="MFAQ01000037">
    <property type="protein sequence ID" value="OGD82864.1"/>
    <property type="molecule type" value="Genomic_DNA"/>
</dbReference>
<feature type="transmembrane region" description="Helical" evidence="2">
    <location>
        <begin position="7"/>
        <end position="26"/>
    </location>
</feature>